<dbReference type="InterPro" id="IPR053188">
    <property type="entry name" value="FkbM_Methyltransferase"/>
</dbReference>
<feature type="region of interest" description="Disordered" evidence="1">
    <location>
        <begin position="1894"/>
        <end position="1953"/>
    </location>
</feature>
<dbReference type="InterPro" id="IPR006342">
    <property type="entry name" value="FkbM_mtfrase"/>
</dbReference>
<dbReference type="Pfam" id="PF05050">
    <property type="entry name" value="Methyltransf_21"/>
    <property type="match status" value="1"/>
</dbReference>
<sequence>MWLFHGARLWLLFLQPSWAAGPRCHADLDDDLDPAEIFGWKGGGIQRLRFFKAENRMDRTGGWMARGCMERLGFEARHVLDIGAHVGNWTTDALEVFPSARFLMIEANPLHRPQLEAIGQPFVIALLAAKGNESRQFHSTRYQITTGASMFRERSDLFVDPRFAETLVLRTRSLDEVVSEVFRGERCCDLLKADVQGAELTVLLGGLKTLSQAQLVLLEAPVLPYNEGAPSFSEVIAFMAAHHFELVDVADATYSEGVFRVLHLDLLFAPRSSRLRRLPLPWGIRCAAEGRTKEQRRLNEAYHAPRLGSSWLDPWSSARRRIRATGAAAGTAQQSEVERSGDMLQDVMFNIQGPPIDARPRLRSRGLTAKLAAFAMPTPPSPPTDATGGGATDTADVAGSDRSDPGCGFGVPWEKALLFMKTFSDFSYTPTPDAPDVTTSDSFLGFVCGDTVVAARDLRVRGKVVVRQGGSGYVIGPAASSGRICVQFEQREDQSENRLNCLPDELRHTLAGGYLAGTRVRSHRTLESPAGTSIPAGCSGVVIGPARDPLFQRLLVRFALNGQDHVEELVCDPQDVESSIPGNFRRGNAVIATRDLRVNGQVVVREGVLGTVVGPSHSDSQHRVTVSFSHREDSSRNRLNCVVNEIKLYLAGNLEVGARVQAARPISYDRLAPVPTGSIGTVLGPAQDEPLARILVRWDSAPPAGAPPEREAHSDDLRLMIAGGFRRGETVLAAKDLRVKGLVVVKQNVLGTVVGQSATDPGGRVTVCFTRREDGRSNNLNVVPAEIQHMPCTGGLVPGDRVAALRQLLVVPKGAQGMVVGPSCSQSSRVAVRFHSSSAESSGECADSSVLHVEPEDLKVLHAVAEDVDDALQPEREDDTEDSGPALAGGYNRGDAVAATRDLRVGGKVVVRANILGTVVGPSGQDPTSRITVAFAWREDGKSNNLNVIASEIRRVDTQTRPEKGEICAICLAELGSQSEEDRVLVLDLQHSLRGFGNLAPPAPSNGACASAPGPCSAASWCQQLDASALPPAAAPVQSAFEMLGKPVQSVPASSADPQEVMLKALTAALSGDRRSLPSWNGDVSTLRPWLRQLTLWEMDNNLPKQKWGLKLLQAFSDQSPPRRIAETVDLPTLTSEAGYSAILTAIMTKYGPYLEAAGPAAIETFFYGTERSRSENLSSYVAAKEVALQEMEAHLGEKLPGRIAGRILLRHANLSDAQREAMAVKYNALLTFEQAAAALRPLDRPDALVQKVAKTFATSSGHHDYEEDEDDELVPDEVQAEEDDEEGPESDGQGNLTFLCFDPAEEYTEEEATYIWAYNSAYKDVRRELQARRKGRQFFKKGNGPPVQKKGKTKGLQRKGHEQQRIYAVSVKPSVQKQLEVFAGVRTESFEGVVDTAAEEAVIGSTAMDRLRAALGQFGLRHDIPIGVAKTNGLLRVTEIEDVGAFQTPFLLPISFIELVGGVIDTGKNMFMLKGGKKTTMRRLPSGHRTISVLEFNGRWKLPEGLAKELTISSDGNPFLLPRTSVGDKLQQRPGVAVWLKKDSELIFMGSMDARATLVHPSEILPKHMLSNLDRSRVTSAYFLDDTSISIHDTWHLPSSRQLPFWSGDVFFELLDPFSPSTSPSTVSSACVVPRPQAAFAPSAAANQVKDSKGKALALKSALKPLWLLVQVRLIVRTSLSMQSKITQWLVQADKEAPPASKKRTPTAKLLAAWRRMAQLTINMILTTIRQSATDYLLNRHRYELAEPVKESAQKAPKQIGDGRIRRGIGQPLRRSTACKTWHCEPSDCAHPEDKLRQRGSKNFYWWTCLDCGSRWARVEWAADAAVNSGAQSSTDPPTAVELVTKSLMSYPAKLPPPKHRSDLPTLTITELSPEEMTPSTEPMAIQDVSNRTSAPVTPSWLASPSEMPETPPAAPLKTSGRMSSRSQSADRRRRMASGVRPAQHRVKPRAHFQNSTEQFEIHSSGGESVPSDLQINLLQERYDYLLKEPYGNDRIPDGLNPLHGLRARLALDLTTGWNFSLPEHRKKAKELIKKWRPAVLILSPPCTTYSPLRRLSNFKRDYQTVMAEEKEGLAEFVEKKCLKQHQHGMLLGGSAKEAAVYTPSFVKALVAGIKAALGIAPTKKTTAETLQWFQWGQAMGHLVYDYARETAALDDEVSELHGTIDYVHDVETEETYGKFVGSPGQPPRGDQFPEGCPGKKVTAWALQNAQEANRLGSTLPEEEDNFDAVQELRQNMRQLDDQPRIAEALKNVETFQSMDDGNFSLPPHLRREVHKIHRNLGHPALEIFVRALRNSGAKQEVLSWTKHHFRCPTCDARPRVSPQRPGHLHRAMEFNSVIGLDLVFLEAFGQLHVILNMICWGTNYQQAALCRDKSADEVLNVFMNEWIKHYGVPSLIIVDRGKEFENHQFQETIGGLGAAIHYTDVESPWQNTRTEKAGGVLKEKIMATIHQTTATIDELPLVLAEVVSSRNRYMDRFGFSPMQRVFGRSLRLPASIMATDALDRELVEAAAPEPVRRSWEIREAASREWLRRQDQAAIRRASRAQSRTADRKPLPPGTWVYVFRDSPSYHGWVGPGVLIAPDLNDRAAWVSMRGRLWKTSREQLRPATPEEELGAELVVELTKDMLDKLHQKPGHNQIAYQDITHETFPEDADLEDVHRVLRVEEERREVEDTPMERETTDSTHQPMAEEEEFDLLSNDTTMTPDASQTQSRRASIQTDTAEEKEALPPIEEENAMQTEDLGLSSNLPERRQIQVDEGSHGSMHVGPPAPVPDRSRSPPLTRPRPNSIAEVPETPPLGYVPPSRAASSTAPAMPYPFQQQVPPLPTPPGNSFYLEVIDFDGDDMLRQMGSKSPFIGATWRRERGQPEPVLQARAPRQSKSFAAWEAEASYCDQDRCMYVVKKARSSFGQVEFSKLAESEKKKFRQSRLKEVNSLIQNKAVKVLSLEESLAFEEQFPEQVINSRFVDRYKPKDVGPDKIELYKKKAIDEGMLEAIALEEDQTNPKSRLCVIGWEDPQIHEVERSSPTPLSTSLHCCLQLAASRKWQTRVRDVKTAFLQALPTTRKRKLAIRQPRDESLEGYDPRQLLLLCTEVYGLVSGPSWWRRSLLKLATEDLGFEVNPYDKCVLTLPSADPSKKLTEGFLVIEVDDIAEAGSARHRELMTKMESMLTFGKVDNLQSSTGSNYAGRRLRQRPDFSFEADMDEFIYTRLQPIALARRVLKKDSAKVKLSENEKTQLRGLIASLNWLAREGRPDVAAAASILASAFPEPAVSHILAANAMVRHVKTSPIKMVIHSIEEKDLRNILVADSSFDTSGRERSQHGWLLGFTNPWLNQGREAPVSLMQWRSKRLRRKAASSLLCEAISLSAATAALERQDVFMESIRMSHFKPRVRQKSEDEKLAAMGKSTVIASESASFCDPNSIVVVDAKSLYDALCSDQCSGDDERSALEIAIIKESLSIVGGRPRWIPHNFNPADALTKLEGAHTGPLIDLLRTSSMRIEQETEVLQRGKQSEHRMKTSFGGLELTLPSGSKKNRCSYRWMYLGLMELAQDSAIHFRFGRVPGRQQRGIATRRGWIANEPMRLAGGSPVMVMEKGTQDGCADDVSGELRAIPQSDGKHRPQHDGQRYGEHFRHAEHGKRSSFEKGQTLEVWSDSKKAWLPGVVLASYESDTSAEGYDVPAGTVKVSSGNGVKWVLPNQIQSMSRPQITCCKLVVFVLECGAQLPTARPAPASEQVQLSYRDDQLNCIPMVITVSMRVGAVAFVTGQCQLAHLKCSDSMRGKKSFGLRAFLRAAEFGNFDGVRSMALDTWDAKKGRSDRKYQFTELPELINAVGHVQTLEPQPDLDIFDTRAISKNKSKTARPETPPLARTKGITGRLARSENNLTRLASTLTVRHEVCEAAKSQPRLIWEKARSGEQALPALARALKNERLAVRATQMNPKLLRVGEPQIRKIMPTLVSICGGAEQAAYAIVWRPELLELEAASALRDSLQAASGFFGNLKDALFLLGQTTAPPSVRVIARQFCREYMVGEYFLVDGAQVDDRPVWCKPAAAMQSLGSKAKDVYLIYCQKGVVGSDSMLPCWTFTTKYSASLKKYDDYCDPSILGWTEAKVKSPDQVEPGQWHFPAEAHKTQVPGRDHGRGGDHGPVAFGRRIRTSDVTVAVYADSSKITFLDLADFAHIRRWSYLQLPLAPAGQPVEKSVKLYAWEPVEVSWFKLWICGRKCQSSTLAKLRRAEFRPTPERAVAKSFPKLQGAPAPVSEEVWARTYASGPFEVPVVIGPHGLPPMIFIRSQIAAHVHGTGPCHQVRLVAGEERLGVLEDPTPNDPGATLLPKPPPVMYHFVSPGELGYTGYELFKGVDGRARVKDDEKT</sequence>
<dbReference type="PROSITE" id="PS50994">
    <property type="entry name" value="INTEGRASE"/>
    <property type="match status" value="1"/>
</dbReference>
<dbReference type="SUPFAM" id="SSF53335">
    <property type="entry name" value="S-adenosyl-L-methionine-dependent methyltransferases"/>
    <property type="match status" value="1"/>
</dbReference>
<dbReference type="InterPro" id="IPR036397">
    <property type="entry name" value="RNaseH_sf"/>
</dbReference>
<dbReference type="PANTHER" id="PTHR36973">
    <property type="entry name" value="SLL1456 PROTEIN-RELATED"/>
    <property type="match status" value="1"/>
</dbReference>
<evidence type="ECO:0000313" key="4">
    <source>
        <dbReference type="EMBL" id="CAK9093468.1"/>
    </source>
</evidence>
<feature type="compositionally biased region" description="Polar residues" evidence="1">
    <location>
        <begin position="2699"/>
        <end position="2721"/>
    </location>
</feature>
<accession>A0ABP0QYT9</accession>
<gene>
    <name evidence="4" type="ORF">CCMP2556_LOCUS44663</name>
</gene>
<feature type="compositionally biased region" description="Basic and acidic residues" evidence="1">
    <location>
        <begin position="2665"/>
        <end position="2683"/>
    </location>
</feature>
<protein>
    <recommendedName>
        <fullName evidence="3">Integrase catalytic domain-containing protein</fullName>
    </recommendedName>
</protein>
<feature type="compositionally biased region" description="Low complexity" evidence="1">
    <location>
        <begin position="2779"/>
        <end position="2789"/>
    </location>
</feature>
<feature type="compositionally biased region" description="Acidic residues" evidence="1">
    <location>
        <begin position="871"/>
        <end position="882"/>
    </location>
</feature>
<dbReference type="InterPro" id="IPR012337">
    <property type="entry name" value="RNaseH-like_sf"/>
</dbReference>
<feature type="compositionally biased region" description="Polar residues" evidence="1">
    <location>
        <begin position="1894"/>
        <end position="1904"/>
    </location>
</feature>
<dbReference type="InterPro" id="IPR029063">
    <property type="entry name" value="SAM-dependent_MTases_sf"/>
</dbReference>
<feature type="signal peptide" evidence="2">
    <location>
        <begin position="1"/>
        <end position="19"/>
    </location>
</feature>
<dbReference type="InterPro" id="IPR001584">
    <property type="entry name" value="Integrase_cat-core"/>
</dbReference>
<evidence type="ECO:0000259" key="3">
    <source>
        <dbReference type="PROSITE" id="PS50994"/>
    </source>
</evidence>
<feature type="compositionally biased region" description="Low complexity" evidence="1">
    <location>
        <begin position="2803"/>
        <end position="2814"/>
    </location>
</feature>
<dbReference type="SUPFAM" id="SSF53098">
    <property type="entry name" value="Ribonuclease H-like"/>
    <property type="match status" value="1"/>
</dbReference>
<feature type="chain" id="PRO_5047396581" description="Integrase catalytic domain-containing protein" evidence="2">
    <location>
        <begin position="20"/>
        <end position="4371"/>
    </location>
</feature>
<evidence type="ECO:0000256" key="1">
    <source>
        <dbReference type="SAM" id="MobiDB-lite"/>
    </source>
</evidence>
<feature type="region of interest" description="Disordered" evidence="1">
    <location>
        <begin position="2665"/>
        <end position="2738"/>
    </location>
</feature>
<dbReference type="EMBL" id="CAXAMN010025217">
    <property type="protein sequence ID" value="CAK9093468.1"/>
    <property type="molecule type" value="Genomic_DNA"/>
</dbReference>
<keyword evidence="5" id="KW-1185">Reference proteome</keyword>
<name>A0ABP0QYT9_9DINO</name>
<proteinExistence type="predicted"/>
<dbReference type="PANTHER" id="PTHR36973:SF4">
    <property type="entry name" value="NODULATION PROTEIN"/>
    <property type="match status" value="1"/>
</dbReference>
<feature type="region of interest" description="Disordered" evidence="1">
    <location>
        <begin position="2760"/>
        <end position="2821"/>
    </location>
</feature>
<feature type="region of interest" description="Disordered" evidence="1">
    <location>
        <begin position="1260"/>
        <end position="1298"/>
    </location>
</feature>
<dbReference type="Gene3D" id="3.30.420.10">
    <property type="entry name" value="Ribonuclease H-like superfamily/Ribonuclease H"/>
    <property type="match status" value="1"/>
</dbReference>
<organism evidence="4 5">
    <name type="scientific">Durusdinium trenchii</name>
    <dbReference type="NCBI Taxonomy" id="1381693"/>
    <lineage>
        <taxon>Eukaryota</taxon>
        <taxon>Sar</taxon>
        <taxon>Alveolata</taxon>
        <taxon>Dinophyceae</taxon>
        <taxon>Suessiales</taxon>
        <taxon>Symbiodiniaceae</taxon>
        <taxon>Durusdinium</taxon>
    </lineage>
</organism>
<feature type="compositionally biased region" description="Acidic residues" evidence="1">
    <location>
        <begin position="1267"/>
        <end position="1290"/>
    </location>
</feature>
<comment type="caution">
    <text evidence="4">The sequence shown here is derived from an EMBL/GenBank/DDBJ whole genome shotgun (WGS) entry which is preliminary data.</text>
</comment>
<reference evidence="4 5" key="1">
    <citation type="submission" date="2024-02" db="EMBL/GenBank/DDBJ databases">
        <authorList>
            <person name="Chen Y."/>
            <person name="Shah S."/>
            <person name="Dougan E. K."/>
            <person name="Thang M."/>
            <person name="Chan C."/>
        </authorList>
    </citation>
    <scope>NUCLEOTIDE SEQUENCE [LARGE SCALE GENOMIC DNA]</scope>
</reference>
<dbReference type="NCBIfam" id="TIGR01444">
    <property type="entry name" value="fkbM_fam"/>
    <property type="match status" value="1"/>
</dbReference>
<dbReference type="Gene3D" id="3.40.50.150">
    <property type="entry name" value="Vaccinia Virus protein VP39"/>
    <property type="match status" value="1"/>
</dbReference>
<dbReference type="Proteomes" id="UP001642484">
    <property type="component" value="Unassembled WGS sequence"/>
</dbReference>
<keyword evidence="2" id="KW-0732">Signal</keyword>
<feature type="region of interest" description="Disordered" evidence="1">
    <location>
        <begin position="374"/>
        <end position="400"/>
    </location>
</feature>
<evidence type="ECO:0000256" key="2">
    <source>
        <dbReference type="SAM" id="SignalP"/>
    </source>
</evidence>
<feature type="region of interest" description="Disordered" evidence="1">
    <location>
        <begin position="871"/>
        <end position="892"/>
    </location>
</feature>
<feature type="domain" description="Integrase catalytic" evidence="3">
    <location>
        <begin position="2323"/>
        <end position="2491"/>
    </location>
</feature>
<evidence type="ECO:0000313" key="5">
    <source>
        <dbReference type="Proteomes" id="UP001642484"/>
    </source>
</evidence>